<dbReference type="SUPFAM" id="SSF53649">
    <property type="entry name" value="Alkaline phosphatase-like"/>
    <property type="match status" value="1"/>
</dbReference>
<dbReference type="InterPro" id="IPR017850">
    <property type="entry name" value="Alkaline_phosphatase_core_sf"/>
</dbReference>
<dbReference type="GO" id="GO:0005615">
    <property type="term" value="C:extracellular space"/>
    <property type="evidence" value="ECO:0007669"/>
    <property type="project" value="TreeGrafter"/>
</dbReference>
<reference evidence="2" key="1">
    <citation type="submission" date="2016-11" db="UniProtKB">
        <authorList>
            <consortium name="WormBaseParasite"/>
        </authorList>
    </citation>
    <scope>IDENTIFICATION</scope>
</reference>
<protein>
    <submittedName>
        <fullName evidence="2">Uncharacterized protein</fullName>
    </submittedName>
</protein>
<organism evidence="1 2">
    <name type="scientific">Steinernema glaseri</name>
    <dbReference type="NCBI Taxonomy" id="37863"/>
    <lineage>
        <taxon>Eukaryota</taxon>
        <taxon>Metazoa</taxon>
        <taxon>Ecdysozoa</taxon>
        <taxon>Nematoda</taxon>
        <taxon>Chromadorea</taxon>
        <taxon>Rhabditida</taxon>
        <taxon>Tylenchina</taxon>
        <taxon>Panagrolaimomorpha</taxon>
        <taxon>Strongyloidoidea</taxon>
        <taxon>Steinernematidae</taxon>
        <taxon>Steinernema</taxon>
    </lineage>
</organism>
<name>A0A1I7ZB10_9BILA</name>
<sequence>MKYRRLFAVSIILVLCFLGISYLFAGREDEPRIHRSTEESSNAPLMENLCRFPIVDPFEKNIKEYINFFKSVHCETDMPNLASVDENNVLTIHYELEPWKQSRTPAFRCEYQALGGGLFPDIMRYELGQERVEIKPNEPVFVPHDQFVVTCRNASLVGFVNGVRKSNDSVIYLKSFAGFSRRRQIPAAPADPKKPSLAILVLDSTAHNQFVRHMPKTMEFMQKLGFITLNGYVKVGDNSAVNLLPVLGGRSILPQIGGDGAELLPEGALVDLENVDFLFDFMKERKCVTLFNDDILDVRRGLFHYPNETFRGFRRPPTDYYFRGFHLYNTRHLVFPSNGGQCMRNGDVNVERYLDIWERFSLLHKDQCHFSFNFLTGLTHDESSNLGVIDSRLRTSLERLFANDAMRSTAFVIMGDHGNRIGSIQRSYVGRIEERMPMLSIYLPEAFRATHPQYIENLNFNANRLTSNFDIHATLKQIAMGTFGSEASVFRGVSLLTERVPVERTCEQAGVPPNFCVCMEEKRLIRLDRKSPEFASVQSALKETVARLPCLNPRRLHVQGDLLKTLVLNQMVRHGLRNASVYEKVRNVQAAMEILFFDVDASVRTFYSQQWVSLHARVKHYVKEFTFDVAGVVADVFSPTLNRTTSIDLKLLCDVIERK</sequence>
<dbReference type="Proteomes" id="UP000095287">
    <property type="component" value="Unplaced"/>
</dbReference>
<proteinExistence type="predicted"/>
<keyword evidence="1" id="KW-1185">Reference proteome</keyword>
<accession>A0A1I7ZB10</accession>
<dbReference type="FunFam" id="3.40.720.10:FF:000017">
    <property type="entry name" value="Predicted protein"/>
    <property type="match status" value="1"/>
</dbReference>
<dbReference type="AlphaFoldDB" id="A0A1I7ZB10"/>
<dbReference type="Pfam" id="PF02995">
    <property type="entry name" value="DUF229"/>
    <property type="match status" value="1"/>
</dbReference>
<dbReference type="CDD" id="cd16021">
    <property type="entry name" value="ALP_like"/>
    <property type="match status" value="1"/>
</dbReference>
<evidence type="ECO:0000313" key="2">
    <source>
        <dbReference type="WBParaSite" id="L893_g24644.t1"/>
    </source>
</evidence>
<dbReference type="PANTHER" id="PTHR10974:SF6">
    <property type="entry name" value="PROTEIN CBG19234"/>
    <property type="match status" value="1"/>
</dbReference>
<dbReference type="InterPro" id="IPR004245">
    <property type="entry name" value="DUF229"/>
</dbReference>
<evidence type="ECO:0000313" key="1">
    <source>
        <dbReference type="Proteomes" id="UP000095287"/>
    </source>
</evidence>
<dbReference type="WBParaSite" id="L893_g24644.t1">
    <property type="protein sequence ID" value="L893_g24644.t1"/>
    <property type="gene ID" value="L893_g24644"/>
</dbReference>
<dbReference type="PANTHER" id="PTHR10974">
    <property type="entry name" value="FI08016P-RELATED"/>
    <property type="match status" value="1"/>
</dbReference>